<reference evidence="2 3" key="1">
    <citation type="submission" date="2016-08" db="EMBL/GenBank/DDBJ databases">
        <title>Hymenobacter coccineus sp. nov., Hymenobacter lapidarius sp. nov. and Hymenobacter glacialis sp. nov., isolated from Antarctic soil.</title>
        <authorList>
            <person name="Sedlacek I."/>
            <person name="Kralova S."/>
            <person name="Kyrova K."/>
            <person name="Maslanova I."/>
            <person name="Stankova E."/>
            <person name="Vrbovska V."/>
            <person name="Nemec M."/>
            <person name="Bartak M."/>
            <person name="Svec P."/>
            <person name="Busse H.-J."/>
            <person name="Pantucek R."/>
        </authorList>
    </citation>
    <scope>NUCLEOTIDE SEQUENCE [LARGE SCALE GENOMIC DNA]</scope>
    <source>
        <strain evidence="2 3">CCM 8643</strain>
    </source>
</reference>
<organism evidence="2 3">
    <name type="scientific">Hymenobacter lapidarius</name>
    <dbReference type="NCBI Taxonomy" id="1908237"/>
    <lineage>
        <taxon>Bacteria</taxon>
        <taxon>Pseudomonadati</taxon>
        <taxon>Bacteroidota</taxon>
        <taxon>Cytophagia</taxon>
        <taxon>Cytophagales</taxon>
        <taxon>Hymenobacteraceae</taxon>
        <taxon>Hymenobacter</taxon>
    </lineage>
</organism>
<dbReference type="SUPFAM" id="SSF47413">
    <property type="entry name" value="lambda repressor-like DNA-binding domains"/>
    <property type="match status" value="1"/>
</dbReference>
<dbReference type="OrthoDB" id="1446437at2"/>
<evidence type="ECO:0000313" key="3">
    <source>
        <dbReference type="Proteomes" id="UP000176294"/>
    </source>
</evidence>
<dbReference type="Proteomes" id="UP000176294">
    <property type="component" value="Unassembled WGS sequence"/>
</dbReference>
<dbReference type="RefSeq" id="WP_070726782.1">
    <property type="nucleotide sequence ID" value="NZ_MDZB01000094.1"/>
</dbReference>
<dbReference type="AlphaFoldDB" id="A0A1G1T7I6"/>
<dbReference type="Gene3D" id="1.10.260.40">
    <property type="entry name" value="lambda repressor-like DNA-binding domains"/>
    <property type="match status" value="1"/>
</dbReference>
<dbReference type="PROSITE" id="PS50943">
    <property type="entry name" value="HTH_CROC1"/>
    <property type="match status" value="1"/>
</dbReference>
<feature type="domain" description="HTH cro/C1-type" evidence="1">
    <location>
        <begin position="17"/>
        <end position="68"/>
    </location>
</feature>
<evidence type="ECO:0000259" key="1">
    <source>
        <dbReference type="PROSITE" id="PS50943"/>
    </source>
</evidence>
<protein>
    <recommendedName>
        <fullName evidence="1">HTH cro/C1-type domain-containing protein</fullName>
    </recommendedName>
</protein>
<name>A0A1G1T7I6_9BACT</name>
<dbReference type="GO" id="GO:0003677">
    <property type="term" value="F:DNA binding"/>
    <property type="evidence" value="ECO:0007669"/>
    <property type="project" value="InterPro"/>
</dbReference>
<comment type="caution">
    <text evidence="2">The sequence shown here is derived from an EMBL/GenBank/DDBJ whole genome shotgun (WGS) entry which is preliminary data.</text>
</comment>
<evidence type="ECO:0000313" key="2">
    <source>
        <dbReference type="EMBL" id="OGX86784.1"/>
    </source>
</evidence>
<accession>A0A1G1T7I6</accession>
<dbReference type="InterPro" id="IPR010982">
    <property type="entry name" value="Lambda_DNA-bd_dom_sf"/>
</dbReference>
<dbReference type="EMBL" id="MDZB01000094">
    <property type="protein sequence ID" value="OGX86784.1"/>
    <property type="molecule type" value="Genomic_DNA"/>
</dbReference>
<dbReference type="InterPro" id="IPR001387">
    <property type="entry name" value="Cro/C1-type_HTH"/>
</dbReference>
<proteinExistence type="predicted"/>
<gene>
    <name evidence="2" type="ORF">BEN47_12425</name>
</gene>
<dbReference type="Pfam" id="PF13443">
    <property type="entry name" value="HTH_26"/>
    <property type="match status" value="1"/>
</dbReference>
<dbReference type="STRING" id="1908237.BEN47_12425"/>
<sequence length="72" mass="8250">MLTPLSDTLPLEIVHRLQRLRRARGYTLQEVYDATGIHVARLEANKANMRVATLAVLCQYYEISLAEFFQGL</sequence>
<keyword evidence="3" id="KW-1185">Reference proteome</keyword>
<dbReference type="CDD" id="cd00093">
    <property type="entry name" value="HTH_XRE"/>
    <property type="match status" value="1"/>
</dbReference>
<dbReference type="SMART" id="SM00530">
    <property type="entry name" value="HTH_XRE"/>
    <property type="match status" value="1"/>
</dbReference>